<dbReference type="AlphaFoldDB" id="A0A1M7MCM8"/>
<keyword evidence="9" id="KW-0732">Signal</keyword>
<dbReference type="STRING" id="551987.SAMN05192549_103101"/>
<evidence type="ECO:0000256" key="6">
    <source>
        <dbReference type="ARBA" id="ARBA00022927"/>
    </source>
</evidence>
<dbReference type="InterPro" id="IPR005565">
    <property type="entry name" value="Hemolysn_activator_HlyB_C"/>
</dbReference>
<dbReference type="GO" id="GO:0098046">
    <property type="term" value="C:type V protein secretion system complex"/>
    <property type="evidence" value="ECO:0007669"/>
    <property type="project" value="TreeGrafter"/>
</dbReference>
<gene>
    <name evidence="11" type="ORF">SAMN05192549_103101</name>
</gene>
<evidence type="ECO:0000256" key="8">
    <source>
        <dbReference type="ARBA" id="ARBA00023237"/>
    </source>
</evidence>
<dbReference type="InterPro" id="IPR051544">
    <property type="entry name" value="TPS_OM_transporter"/>
</dbReference>
<keyword evidence="12" id="KW-1185">Reference proteome</keyword>
<feature type="signal peptide" evidence="9">
    <location>
        <begin position="1"/>
        <end position="23"/>
    </location>
</feature>
<dbReference type="EMBL" id="FRCX01000003">
    <property type="protein sequence ID" value="SHM88089.1"/>
    <property type="molecule type" value="Genomic_DNA"/>
</dbReference>
<feature type="chain" id="PRO_5012432628" evidence="9">
    <location>
        <begin position="24"/>
        <end position="570"/>
    </location>
</feature>
<dbReference type="Gene3D" id="2.40.160.50">
    <property type="entry name" value="membrane protein fhac: a member of the omp85/tpsb transporter family"/>
    <property type="match status" value="1"/>
</dbReference>
<evidence type="ECO:0000256" key="7">
    <source>
        <dbReference type="ARBA" id="ARBA00023136"/>
    </source>
</evidence>
<sequence>MHQTRTAGALALVILLTPALVYAQATPDAGRLLETNRAPALIQTPKANGPVLPDTRAVKGVQLSGAQRVMVRRFVFDGVSVVPEAALQDLLKPYAGRELSFEELSAATNAVTAYYRQQGYLVAYATLQPQELGQGEVRITVLEGRVGEIKLVPDASVRLKPEQARRYFDALTPAGQPLRDTALERALLLTDDFPGVTARAELAPGARQGETELDIGLSEAPLVNGTLGIDNSSNRYTGRVRVQGGLNFNDIAGMGGQASLLGSTTGSDFNYARAGYVMPVGSHGTRVGAAYSALRYHLGAEFESLNGFGGAQVAQLLVTHPLLRSGDVNIQLRAGYDNKHYTNDANGIRTSDKRVETVPVGISYTRQDQWLGGGFTSASLDVTPGKVDLSANAASLAADVAGTQGHFAHTNYQLNRYQRLGASVTGLVSLSGQLATANLESGEKMSLGGPGRVRAYPAGEASGDEGYVLTLESHYDLRAMKSDVSVFFDYGHITLNHTVYPGALTAAGPGNSYSLKGVGIGWSWRALERTVVQLQVAAKLGDNPGRNLKGNDADGSSARKRAWFNVSTYF</sequence>
<accession>A0A1M7MCM8</accession>
<keyword evidence="6" id="KW-0653">Protein transport</keyword>
<dbReference type="PANTHER" id="PTHR34597">
    <property type="entry name" value="SLR1661 PROTEIN"/>
    <property type="match status" value="1"/>
</dbReference>
<keyword evidence="7" id="KW-0472">Membrane</keyword>
<evidence type="ECO:0000256" key="9">
    <source>
        <dbReference type="SAM" id="SignalP"/>
    </source>
</evidence>
<dbReference type="InterPro" id="IPR034746">
    <property type="entry name" value="POTRA"/>
</dbReference>
<evidence type="ECO:0000259" key="10">
    <source>
        <dbReference type="PROSITE" id="PS51779"/>
    </source>
</evidence>
<name>A0A1M7MCM8_9BURK</name>
<keyword evidence="3" id="KW-0813">Transport</keyword>
<evidence type="ECO:0000256" key="3">
    <source>
        <dbReference type="ARBA" id="ARBA00022448"/>
    </source>
</evidence>
<evidence type="ECO:0000256" key="5">
    <source>
        <dbReference type="ARBA" id="ARBA00022692"/>
    </source>
</evidence>
<dbReference type="PANTHER" id="PTHR34597:SF1">
    <property type="entry name" value="HEME_HEMOPEXIN TRANSPORTER PROTEIN HUXB"/>
    <property type="match status" value="1"/>
</dbReference>
<comment type="subcellular location">
    <subcellularLocation>
        <location evidence="1">Cell outer membrane</location>
    </subcellularLocation>
</comment>
<dbReference type="PROSITE" id="PS51779">
    <property type="entry name" value="POTRA"/>
    <property type="match status" value="1"/>
</dbReference>
<reference evidence="12" key="1">
    <citation type="submission" date="2016-11" db="EMBL/GenBank/DDBJ databases">
        <authorList>
            <person name="Varghese N."/>
            <person name="Submissions S."/>
        </authorList>
    </citation>
    <scope>NUCLEOTIDE SEQUENCE [LARGE SCALE GENOMIC DNA]</scope>
    <source>
        <strain evidence="12">Sac-22</strain>
    </source>
</reference>
<evidence type="ECO:0000256" key="4">
    <source>
        <dbReference type="ARBA" id="ARBA00022452"/>
    </source>
</evidence>
<dbReference type="OrthoDB" id="572300at2"/>
<dbReference type="GO" id="GO:0009279">
    <property type="term" value="C:cell outer membrane"/>
    <property type="evidence" value="ECO:0007669"/>
    <property type="project" value="UniProtKB-SubCell"/>
</dbReference>
<dbReference type="Pfam" id="PF03865">
    <property type="entry name" value="ShlB"/>
    <property type="match status" value="1"/>
</dbReference>
<evidence type="ECO:0000256" key="2">
    <source>
        <dbReference type="ARBA" id="ARBA00009055"/>
    </source>
</evidence>
<dbReference type="Gene3D" id="3.10.20.310">
    <property type="entry name" value="membrane protein fhac"/>
    <property type="match status" value="1"/>
</dbReference>
<organism evidence="11 12">
    <name type="scientific">Duganella sacchari</name>
    <dbReference type="NCBI Taxonomy" id="551987"/>
    <lineage>
        <taxon>Bacteria</taxon>
        <taxon>Pseudomonadati</taxon>
        <taxon>Pseudomonadota</taxon>
        <taxon>Betaproteobacteria</taxon>
        <taxon>Burkholderiales</taxon>
        <taxon>Oxalobacteraceae</taxon>
        <taxon>Telluria group</taxon>
        <taxon>Duganella</taxon>
    </lineage>
</organism>
<keyword evidence="8" id="KW-0998">Cell outer membrane</keyword>
<evidence type="ECO:0000313" key="11">
    <source>
        <dbReference type="EMBL" id="SHM88089.1"/>
    </source>
</evidence>
<protein>
    <submittedName>
        <fullName evidence="11">Hemolysin activation/secretion protein</fullName>
    </submittedName>
</protein>
<feature type="domain" description="POTRA" evidence="10">
    <location>
        <begin position="69"/>
        <end position="144"/>
    </location>
</feature>
<dbReference type="Pfam" id="PF08479">
    <property type="entry name" value="POTRA_2"/>
    <property type="match status" value="1"/>
</dbReference>
<proteinExistence type="inferred from homology"/>
<dbReference type="RefSeq" id="WP_072782915.1">
    <property type="nucleotide sequence ID" value="NZ_FRCX01000003.1"/>
</dbReference>
<keyword evidence="5" id="KW-0812">Transmembrane</keyword>
<dbReference type="GO" id="GO:0008320">
    <property type="term" value="F:protein transmembrane transporter activity"/>
    <property type="evidence" value="ECO:0007669"/>
    <property type="project" value="TreeGrafter"/>
</dbReference>
<dbReference type="Proteomes" id="UP000184339">
    <property type="component" value="Unassembled WGS sequence"/>
</dbReference>
<evidence type="ECO:0000256" key="1">
    <source>
        <dbReference type="ARBA" id="ARBA00004442"/>
    </source>
</evidence>
<keyword evidence="4" id="KW-1134">Transmembrane beta strand</keyword>
<evidence type="ECO:0000313" key="12">
    <source>
        <dbReference type="Proteomes" id="UP000184339"/>
    </source>
</evidence>
<dbReference type="GO" id="GO:0046819">
    <property type="term" value="P:protein secretion by the type V secretion system"/>
    <property type="evidence" value="ECO:0007669"/>
    <property type="project" value="TreeGrafter"/>
</dbReference>
<comment type="similarity">
    <text evidence="2">Belongs to the TPS (TC 1.B.20) family.</text>
</comment>
<dbReference type="InterPro" id="IPR013686">
    <property type="entry name" value="Polypept-transport_assoc_ShlB"/>
</dbReference>